<proteinExistence type="predicted"/>
<dbReference type="EMBL" id="BQNB010019290">
    <property type="protein sequence ID" value="GJT83755.1"/>
    <property type="molecule type" value="Genomic_DNA"/>
</dbReference>
<reference evidence="1" key="1">
    <citation type="journal article" date="2022" name="Int. J. Mol. Sci.">
        <title>Draft Genome of Tanacetum Coccineum: Genomic Comparison of Closely Related Tanacetum-Family Plants.</title>
        <authorList>
            <person name="Yamashiro T."/>
            <person name="Shiraishi A."/>
            <person name="Nakayama K."/>
            <person name="Satake H."/>
        </authorList>
    </citation>
    <scope>NUCLEOTIDE SEQUENCE</scope>
</reference>
<sequence length="486" mass="53510">MKLREGLFPIDIRRPSLGVKLLGGAVSRDADFISGLAMRRAENVVDLMSFLPRLHDPQSELLLLRSCMGLRESIENIVVCGGPFFGDLQWRLASLPIRLGGLGLYSAKVVSSYAFVASRAQSWVLQDHILRDSGICGMDDDYVSALACLRDTIPSFDFNVFTNKDTAPSKAQQTLASALFSEMVKDMEVRFDMTVRQKAVFECLRAPHAQDFLLAIPIDGLGQHMSPVEYRTILKYRLMIPLFPVDAICPVCRKACLDSFGEHAVHCKELPGFKYRHDMVRDILFDICRRAGISVKKEAPVNFLTDPSDGRSTLRPADILVFGWVGGKHACVDLTGVSPLVGLSSRGFTVGSLQAVELLTRVQRVMNSNVMTPRSTNVVFNRIDFAIQKGLAAQLVARLSSPAMASNHQPKPWRELDTEVGAIGLHAVTPSNRSRSEGTKCTTSLNHPECHNGKVGFSIANEGLVPRAILFSQNTQGTISSWSHLI</sequence>
<evidence type="ECO:0008006" key="3">
    <source>
        <dbReference type="Google" id="ProtNLM"/>
    </source>
</evidence>
<keyword evidence="2" id="KW-1185">Reference proteome</keyword>
<gene>
    <name evidence="1" type="ORF">Tco_1058097</name>
</gene>
<evidence type="ECO:0000313" key="1">
    <source>
        <dbReference type="EMBL" id="GJT83755.1"/>
    </source>
</evidence>
<dbReference type="PANTHER" id="PTHR48462:SF1">
    <property type="entry name" value="PROTEIN, PUTATIVE-RELATED"/>
    <property type="match status" value="1"/>
</dbReference>
<organism evidence="1 2">
    <name type="scientific">Tanacetum coccineum</name>
    <dbReference type="NCBI Taxonomy" id="301880"/>
    <lineage>
        <taxon>Eukaryota</taxon>
        <taxon>Viridiplantae</taxon>
        <taxon>Streptophyta</taxon>
        <taxon>Embryophyta</taxon>
        <taxon>Tracheophyta</taxon>
        <taxon>Spermatophyta</taxon>
        <taxon>Magnoliopsida</taxon>
        <taxon>eudicotyledons</taxon>
        <taxon>Gunneridae</taxon>
        <taxon>Pentapetalae</taxon>
        <taxon>asterids</taxon>
        <taxon>campanulids</taxon>
        <taxon>Asterales</taxon>
        <taxon>Asteraceae</taxon>
        <taxon>Asteroideae</taxon>
        <taxon>Anthemideae</taxon>
        <taxon>Anthemidinae</taxon>
        <taxon>Tanacetum</taxon>
    </lineage>
</organism>
<name>A0ABQ5H7Z0_9ASTR</name>
<comment type="caution">
    <text evidence="1">The sequence shown here is derived from an EMBL/GenBank/DDBJ whole genome shotgun (WGS) entry which is preliminary data.</text>
</comment>
<evidence type="ECO:0000313" key="2">
    <source>
        <dbReference type="Proteomes" id="UP001151760"/>
    </source>
</evidence>
<accession>A0ABQ5H7Z0</accession>
<dbReference type="PANTHER" id="PTHR48462">
    <property type="entry name" value="PROTEIN, PUTATIVE-RELATED"/>
    <property type="match status" value="1"/>
</dbReference>
<dbReference type="Proteomes" id="UP001151760">
    <property type="component" value="Unassembled WGS sequence"/>
</dbReference>
<reference evidence="1" key="2">
    <citation type="submission" date="2022-01" db="EMBL/GenBank/DDBJ databases">
        <authorList>
            <person name="Yamashiro T."/>
            <person name="Shiraishi A."/>
            <person name="Satake H."/>
            <person name="Nakayama K."/>
        </authorList>
    </citation>
    <scope>NUCLEOTIDE SEQUENCE</scope>
</reference>
<protein>
    <recommendedName>
        <fullName evidence="3">Reverse transcriptase domain-containing protein</fullName>
    </recommendedName>
</protein>